<sequence>MNLFRIPPSTGHAKRITKMLRAETWRQARLLQDGLKVRPHGRSAADGPGSSIADANSVSAPVPIRQDKSSLTTRPGARVTGRWARALASRPLRASLSGVHGFRSVLGPLPVYLN</sequence>
<evidence type="ECO:0000313" key="2">
    <source>
        <dbReference type="Proteomes" id="UP000805193"/>
    </source>
</evidence>
<gene>
    <name evidence="1" type="ORF">HPB47_000652</name>
</gene>
<comment type="caution">
    <text evidence="1">The sequence shown here is derived from an EMBL/GenBank/DDBJ whole genome shotgun (WGS) entry which is preliminary data.</text>
</comment>
<name>A0AC60PR60_IXOPE</name>
<organism evidence="1 2">
    <name type="scientific">Ixodes persulcatus</name>
    <name type="common">Taiga tick</name>
    <dbReference type="NCBI Taxonomy" id="34615"/>
    <lineage>
        <taxon>Eukaryota</taxon>
        <taxon>Metazoa</taxon>
        <taxon>Ecdysozoa</taxon>
        <taxon>Arthropoda</taxon>
        <taxon>Chelicerata</taxon>
        <taxon>Arachnida</taxon>
        <taxon>Acari</taxon>
        <taxon>Parasitiformes</taxon>
        <taxon>Ixodida</taxon>
        <taxon>Ixodoidea</taxon>
        <taxon>Ixodidae</taxon>
        <taxon>Ixodinae</taxon>
        <taxon>Ixodes</taxon>
    </lineage>
</organism>
<evidence type="ECO:0000313" key="1">
    <source>
        <dbReference type="EMBL" id="KAG0423577.1"/>
    </source>
</evidence>
<protein>
    <submittedName>
        <fullName evidence="1">Uncharacterized protein</fullName>
    </submittedName>
</protein>
<keyword evidence="2" id="KW-1185">Reference proteome</keyword>
<proteinExistence type="predicted"/>
<accession>A0AC60PR60</accession>
<reference evidence="1 2" key="1">
    <citation type="journal article" date="2020" name="Cell">
        <title>Large-Scale Comparative Analyses of Tick Genomes Elucidate Their Genetic Diversity and Vector Capacities.</title>
        <authorList>
            <consortium name="Tick Genome and Microbiome Consortium (TIGMIC)"/>
            <person name="Jia N."/>
            <person name="Wang J."/>
            <person name="Shi W."/>
            <person name="Du L."/>
            <person name="Sun Y."/>
            <person name="Zhan W."/>
            <person name="Jiang J.F."/>
            <person name="Wang Q."/>
            <person name="Zhang B."/>
            <person name="Ji P."/>
            <person name="Bell-Sakyi L."/>
            <person name="Cui X.M."/>
            <person name="Yuan T.T."/>
            <person name="Jiang B.G."/>
            <person name="Yang W.F."/>
            <person name="Lam T.T."/>
            <person name="Chang Q.C."/>
            <person name="Ding S.J."/>
            <person name="Wang X.J."/>
            <person name="Zhu J.G."/>
            <person name="Ruan X.D."/>
            <person name="Zhao L."/>
            <person name="Wei J.T."/>
            <person name="Ye R.Z."/>
            <person name="Que T.C."/>
            <person name="Du C.H."/>
            <person name="Zhou Y.H."/>
            <person name="Cheng J.X."/>
            <person name="Dai P.F."/>
            <person name="Guo W.B."/>
            <person name="Han X.H."/>
            <person name="Huang E.J."/>
            <person name="Li L.F."/>
            <person name="Wei W."/>
            <person name="Gao Y.C."/>
            <person name="Liu J.Z."/>
            <person name="Shao H.Z."/>
            <person name="Wang X."/>
            <person name="Wang C.C."/>
            <person name="Yang T.C."/>
            <person name="Huo Q.B."/>
            <person name="Li W."/>
            <person name="Chen H.Y."/>
            <person name="Chen S.E."/>
            <person name="Zhou L.G."/>
            <person name="Ni X.B."/>
            <person name="Tian J.H."/>
            <person name="Sheng Y."/>
            <person name="Liu T."/>
            <person name="Pan Y.S."/>
            <person name="Xia L.Y."/>
            <person name="Li J."/>
            <person name="Zhao F."/>
            <person name="Cao W.C."/>
        </authorList>
    </citation>
    <scope>NUCLEOTIDE SEQUENCE [LARGE SCALE GENOMIC DNA]</scope>
    <source>
        <strain evidence="1">Iper-2018</strain>
    </source>
</reference>
<dbReference type="Proteomes" id="UP000805193">
    <property type="component" value="Unassembled WGS sequence"/>
</dbReference>
<dbReference type="EMBL" id="JABSTQ010010083">
    <property type="protein sequence ID" value="KAG0423577.1"/>
    <property type="molecule type" value="Genomic_DNA"/>
</dbReference>